<dbReference type="GeneTree" id="ENSGT00390000012322"/>
<name>A0A8C8YGM7_PROSS</name>
<proteinExistence type="predicted"/>
<reference evidence="2" key="2">
    <citation type="submission" date="2025-09" db="UniProtKB">
        <authorList>
            <consortium name="Ensembl"/>
        </authorList>
    </citation>
    <scope>IDENTIFICATION</scope>
</reference>
<dbReference type="Ensembl" id="ENSPSMT00000001723.1">
    <property type="protein sequence ID" value="ENSPSMP00000001487.1"/>
    <property type="gene ID" value="ENSPSMG00000001119.1"/>
</dbReference>
<accession>A0A8C8YGM7</accession>
<evidence type="ECO:0000313" key="2">
    <source>
        <dbReference type="Ensembl" id="ENSPSMP00000001487.1"/>
    </source>
</evidence>
<dbReference type="AlphaFoldDB" id="A0A8C8YGM7"/>
<dbReference type="Proteomes" id="UP000694414">
    <property type="component" value="Unplaced"/>
</dbReference>
<evidence type="ECO:0000313" key="3">
    <source>
        <dbReference type="Proteomes" id="UP000694414"/>
    </source>
</evidence>
<sequence length="328" mass="36549">MAGRTLALRYGPPWSPISGNEVPGSWPSWHLTSSGIAHHIIPSVPFPPPAIQFTVAEPLPPAAQKDLHIWAFDEVISRWETTSGSAYLPKTYGGPYAQPQAAEPEDPRRTVGIKDLGEKLRHRGWRLPLNTKRQSSETKAQYTCWPGLDQRPIVHVGPQPLELADHHRGGPSQALIPWTKNPELAGRPFTISDRGVLDRHQLYLTTSARDFYPKNQLSGYPRKDSLTSSFKETPQVRGHGPRLPPCPQRIRLPRARPVTQAVPHRGALPLARESYSLPLHPLRRLDRFCPLEAPWGGPHWKPLPGIYSVPKAYSTENSCYGSSKPAPV</sequence>
<dbReference type="InterPro" id="IPR053347">
    <property type="entry name" value="Axonemal_MT_stabilizer"/>
</dbReference>
<dbReference type="PANTHER" id="PTHR37404:SF1">
    <property type="entry name" value="HCG1796489"/>
    <property type="match status" value="1"/>
</dbReference>
<feature type="region of interest" description="Disordered" evidence="1">
    <location>
        <begin position="215"/>
        <end position="248"/>
    </location>
</feature>
<keyword evidence="3" id="KW-1185">Reference proteome</keyword>
<organism evidence="2 3">
    <name type="scientific">Prolemur simus</name>
    <name type="common">Greater bamboo lemur</name>
    <name type="synonym">Hapalemur simus</name>
    <dbReference type="NCBI Taxonomy" id="1328070"/>
    <lineage>
        <taxon>Eukaryota</taxon>
        <taxon>Metazoa</taxon>
        <taxon>Chordata</taxon>
        <taxon>Craniata</taxon>
        <taxon>Vertebrata</taxon>
        <taxon>Euteleostomi</taxon>
        <taxon>Mammalia</taxon>
        <taxon>Eutheria</taxon>
        <taxon>Euarchontoglires</taxon>
        <taxon>Primates</taxon>
        <taxon>Strepsirrhini</taxon>
        <taxon>Lemuriformes</taxon>
        <taxon>Lemuridae</taxon>
        <taxon>Prolemur</taxon>
    </lineage>
</organism>
<dbReference type="PANTHER" id="PTHR37404">
    <property type="entry name" value="HCG1796489"/>
    <property type="match status" value="1"/>
</dbReference>
<reference evidence="2" key="1">
    <citation type="submission" date="2025-08" db="UniProtKB">
        <authorList>
            <consortium name="Ensembl"/>
        </authorList>
    </citation>
    <scope>IDENTIFICATION</scope>
</reference>
<protein>
    <submittedName>
        <fullName evidence="2">Stabilizer of axonemal microtubules 3</fullName>
    </submittedName>
</protein>
<gene>
    <name evidence="2" type="primary">SAXO3</name>
</gene>
<evidence type="ECO:0000256" key="1">
    <source>
        <dbReference type="SAM" id="MobiDB-lite"/>
    </source>
</evidence>